<dbReference type="GO" id="GO:0004222">
    <property type="term" value="F:metalloendopeptidase activity"/>
    <property type="evidence" value="ECO:0007669"/>
    <property type="project" value="UniProtKB-UniRule"/>
</dbReference>
<dbReference type="EMBL" id="JBEDNZ010000022">
    <property type="protein sequence ID" value="KAL0818393.1"/>
    <property type="molecule type" value="Genomic_DNA"/>
</dbReference>
<name>A0ABD0SH42_LOXSC</name>
<keyword evidence="2" id="KW-0482">Metalloprotease</keyword>
<evidence type="ECO:0000313" key="6">
    <source>
        <dbReference type="Proteomes" id="UP001549921"/>
    </source>
</evidence>
<keyword evidence="2" id="KW-0645">Protease</keyword>
<evidence type="ECO:0000256" key="1">
    <source>
        <dbReference type="PROSITE-ProRule" id="PRU01211"/>
    </source>
</evidence>
<dbReference type="Pfam" id="PF01400">
    <property type="entry name" value="Astacin"/>
    <property type="match status" value="1"/>
</dbReference>
<dbReference type="PANTHER" id="PTHR10127">
    <property type="entry name" value="DISCOIDIN, CUB, EGF, LAMININ , AND ZINC METALLOPROTEASE DOMAIN CONTAINING"/>
    <property type="match status" value="1"/>
</dbReference>
<dbReference type="GO" id="GO:0046872">
    <property type="term" value="F:metal ion binding"/>
    <property type="evidence" value="ECO:0007669"/>
    <property type="project" value="UniProtKB-KW"/>
</dbReference>
<proteinExistence type="predicted"/>
<evidence type="ECO:0000259" key="4">
    <source>
        <dbReference type="PROSITE" id="PS51864"/>
    </source>
</evidence>
<feature type="region of interest" description="Disordered" evidence="3">
    <location>
        <begin position="232"/>
        <end position="297"/>
    </location>
</feature>
<keyword evidence="2" id="KW-0479">Metal-binding</keyword>
<feature type="compositionally biased region" description="Basic and acidic residues" evidence="3">
    <location>
        <begin position="232"/>
        <end position="242"/>
    </location>
</feature>
<dbReference type="PRINTS" id="PR00480">
    <property type="entry name" value="ASTACIN"/>
</dbReference>
<comment type="caution">
    <text evidence="1">Lacks conserved residue(s) required for the propagation of feature annotation.</text>
</comment>
<accession>A0ABD0SH42</accession>
<feature type="compositionally biased region" description="Acidic residues" evidence="3">
    <location>
        <begin position="243"/>
        <end position="254"/>
    </location>
</feature>
<dbReference type="InterPro" id="IPR024079">
    <property type="entry name" value="MetalloPept_cat_dom_sf"/>
</dbReference>
<organism evidence="5 6">
    <name type="scientific">Loxostege sticticalis</name>
    <name type="common">Beet webworm moth</name>
    <dbReference type="NCBI Taxonomy" id="481309"/>
    <lineage>
        <taxon>Eukaryota</taxon>
        <taxon>Metazoa</taxon>
        <taxon>Ecdysozoa</taxon>
        <taxon>Arthropoda</taxon>
        <taxon>Hexapoda</taxon>
        <taxon>Insecta</taxon>
        <taxon>Pterygota</taxon>
        <taxon>Neoptera</taxon>
        <taxon>Endopterygota</taxon>
        <taxon>Lepidoptera</taxon>
        <taxon>Glossata</taxon>
        <taxon>Ditrysia</taxon>
        <taxon>Pyraloidea</taxon>
        <taxon>Crambidae</taxon>
        <taxon>Pyraustinae</taxon>
        <taxon>Loxostege</taxon>
    </lineage>
</organism>
<dbReference type="EC" id="3.4.24.-" evidence="2"/>
<protein>
    <recommendedName>
        <fullName evidence="2">Metalloendopeptidase</fullName>
        <ecNumber evidence="2">3.4.24.-</ecNumber>
    </recommendedName>
</protein>
<feature type="domain" description="Peptidase M12A" evidence="4">
    <location>
        <begin position="8"/>
        <end position="215"/>
    </location>
</feature>
<comment type="caution">
    <text evidence="5">The sequence shown here is derived from an EMBL/GenBank/DDBJ whole genome shotgun (WGS) entry which is preliminary data.</text>
</comment>
<dbReference type="SMART" id="SM00235">
    <property type="entry name" value="ZnMc"/>
    <property type="match status" value="1"/>
</dbReference>
<evidence type="ECO:0000256" key="3">
    <source>
        <dbReference type="SAM" id="MobiDB-lite"/>
    </source>
</evidence>
<dbReference type="PROSITE" id="PS51864">
    <property type="entry name" value="ASTACIN"/>
    <property type="match status" value="1"/>
</dbReference>
<evidence type="ECO:0000256" key="2">
    <source>
        <dbReference type="RuleBase" id="RU361183"/>
    </source>
</evidence>
<feature type="compositionally biased region" description="Acidic residues" evidence="3">
    <location>
        <begin position="266"/>
        <end position="275"/>
    </location>
</feature>
<dbReference type="InterPro" id="IPR006026">
    <property type="entry name" value="Peptidase_Metallo"/>
</dbReference>
<feature type="compositionally biased region" description="Basic and acidic residues" evidence="3">
    <location>
        <begin position="276"/>
        <end position="297"/>
    </location>
</feature>
<dbReference type="GO" id="GO:0006508">
    <property type="term" value="P:proteolysis"/>
    <property type="evidence" value="ECO:0007669"/>
    <property type="project" value="UniProtKB-KW"/>
</dbReference>
<gene>
    <name evidence="5" type="ORF">ABMA28_008866</name>
</gene>
<dbReference type="Proteomes" id="UP001549921">
    <property type="component" value="Unassembled WGS sequence"/>
</dbReference>
<dbReference type="PANTHER" id="PTHR10127:SF850">
    <property type="entry name" value="METALLOENDOPEPTIDASE"/>
    <property type="match status" value="1"/>
</dbReference>
<evidence type="ECO:0000313" key="5">
    <source>
        <dbReference type="EMBL" id="KAL0818393.1"/>
    </source>
</evidence>
<sequence length="335" mass="39040">MSFSKVQVFFVSFSENVKETSRLSIYIHNTYLFISYQLVAERVRMAMTTIEETSCVRFKPILTPWSDSHWIHITNKDGVRECVHDTAVNGSSTLEIVMTMGIECMQRRDILHLLMHALGFNDEITHPQRDQYVRILWDNINPAYRPLFRIRYEEFSSRQTEYDPMSIMHFHDRAFTMNGQATIQPLIPGLVINPSWELSPLDKMKLRLMFGHECNRREVNDLLDSCKNAIHNEKGGHSKNEANEDDSDYDQEVDNDIKEEVSEQKEEVDEQQGEEDASKYKNLESLGETDKPAVEDKFKNLESFETEKPAIEDKFKNLDYVETEKPAVREATIIV</sequence>
<dbReference type="SUPFAM" id="SSF55486">
    <property type="entry name" value="Metalloproteases ('zincins'), catalytic domain"/>
    <property type="match status" value="1"/>
</dbReference>
<dbReference type="Gene3D" id="3.40.390.10">
    <property type="entry name" value="Collagenase (Catalytic Domain)"/>
    <property type="match status" value="1"/>
</dbReference>
<keyword evidence="2" id="KW-0862">Zinc</keyword>
<comment type="cofactor">
    <cofactor evidence="2">
        <name>Zn(2+)</name>
        <dbReference type="ChEBI" id="CHEBI:29105"/>
    </cofactor>
    <text evidence="2">Binds 1 zinc ion per subunit.</text>
</comment>
<keyword evidence="2" id="KW-0378">Hydrolase</keyword>
<feature type="compositionally biased region" description="Basic and acidic residues" evidence="3">
    <location>
        <begin position="255"/>
        <end position="265"/>
    </location>
</feature>
<reference evidence="5 6" key="1">
    <citation type="submission" date="2024-06" db="EMBL/GenBank/DDBJ databases">
        <title>A chromosome-level genome assembly of beet webworm, Loxostege sticticalis.</title>
        <authorList>
            <person name="Zhang Y."/>
        </authorList>
    </citation>
    <scope>NUCLEOTIDE SEQUENCE [LARGE SCALE GENOMIC DNA]</scope>
    <source>
        <strain evidence="5">AQ028</strain>
        <tissue evidence="5">Male pupae</tissue>
    </source>
</reference>
<dbReference type="InterPro" id="IPR001506">
    <property type="entry name" value="Peptidase_M12A"/>
</dbReference>
<dbReference type="AlphaFoldDB" id="A0ABD0SH42"/>